<sequence length="51" mass="5904">MNKKIAPNSWYNLHPTRLRNTSLIPHPQECVPLLHPSCHSDMLSIDMRGRP</sequence>
<gene>
    <name evidence="1" type="ORF">TGEB3V08_LOCUS11112</name>
</gene>
<dbReference type="EMBL" id="OE848086">
    <property type="protein sequence ID" value="CAD7612162.1"/>
    <property type="molecule type" value="Genomic_DNA"/>
</dbReference>
<protein>
    <submittedName>
        <fullName evidence="1">Uncharacterized protein</fullName>
    </submittedName>
</protein>
<name>A0A7R9K8V2_TIMGE</name>
<dbReference type="AlphaFoldDB" id="A0A7R9K8V2"/>
<evidence type="ECO:0000313" key="1">
    <source>
        <dbReference type="EMBL" id="CAD7612162.1"/>
    </source>
</evidence>
<proteinExistence type="predicted"/>
<accession>A0A7R9K8V2</accession>
<organism evidence="1">
    <name type="scientific">Timema genevievae</name>
    <name type="common">Walking stick</name>
    <dbReference type="NCBI Taxonomy" id="629358"/>
    <lineage>
        <taxon>Eukaryota</taxon>
        <taxon>Metazoa</taxon>
        <taxon>Ecdysozoa</taxon>
        <taxon>Arthropoda</taxon>
        <taxon>Hexapoda</taxon>
        <taxon>Insecta</taxon>
        <taxon>Pterygota</taxon>
        <taxon>Neoptera</taxon>
        <taxon>Polyneoptera</taxon>
        <taxon>Phasmatodea</taxon>
        <taxon>Timematodea</taxon>
        <taxon>Timematoidea</taxon>
        <taxon>Timematidae</taxon>
        <taxon>Timema</taxon>
    </lineage>
</organism>
<reference evidence="1" key="1">
    <citation type="submission" date="2020-11" db="EMBL/GenBank/DDBJ databases">
        <authorList>
            <person name="Tran Van P."/>
        </authorList>
    </citation>
    <scope>NUCLEOTIDE SEQUENCE</scope>
</reference>